<reference evidence="2 3" key="1">
    <citation type="submission" date="2023-11" db="EMBL/GenBank/DDBJ databases">
        <title>Genome sequence of Microbacterium rhizosphaerae KACC 19337.</title>
        <authorList>
            <person name="Choi H."/>
            <person name="Kim S."/>
            <person name="Kim Y."/>
            <person name="Kwon S.-W."/>
            <person name="Heo J."/>
        </authorList>
    </citation>
    <scope>NUCLEOTIDE SEQUENCE [LARGE SCALE GENOMIC DNA]</scope>
    <source>
        <strain evidence="2 3">KACC 19337</strain>
    </source>
</reference>
<protein>
    <submittedName>
        <fullName evidence="2">SHOCT domain-containing protein</fullName>
    </submittedName>
</protein>
<dbReference type="Pfam" id="PF09851">
    <property type="entry name" value="SHOCT"/>
    <property type="match status" value="1"/>
</dbReference>
<keyword evidence="3" id="KW-1185">Reference proteome</keyword>
<sequence length="117" mass="11973">MPLGRMGRPGLIGMAARTAVVAGTATAVSGSVSRHQQEKYYNQQQQAAAEAQAQQDAMNQAAAQAVANAQAAQAPAPVAAAPAQDDMMAKLTQLATLHSQGILSDEEFAAAKAKLLS</sequence>
<accession>A0ABZ0SMD7</accession>
<name>A0ABZ0SMD7_9MICO</name>
<gene>
    <name evidence="2" type="ORF">SM116_02330</name>
</gene>
<evidence type="ECO:0000313" key="2">
    <source>
        <dbReference type="EMBL" id="WPR90144.1"/>
    </source>
</evidence>
<feature type="domain" description="SHOCT" evidence="1">
    <location>
        <begin position="90"/>
        <end position="116"/>
    </location>
</feature>
<proteinExistence type="predicted"/>
<dbReference type="EMBL" id="CP139368">
    <property type="protein sequence ID" value="WPR90144.1"/>
    <property type="molecule type" value="Genomic_DNA"/>
</dbReference>
<evidence type="ECO:0000259" key="1">
    <source>
        <dbReference type="Pfam" id="PF09851"/>
    </source>
</evidence>
<dbReference type="InterPro" id="IPR018649">
    <property type="entry name" value="SHOCT"/>
</dbReference>
<evidence type="ECO:0000313" key="3">
    <source>
        <dbReference type="Proteomes" id="UP001323798"/>
    </source>
</evidence>
<organism evidence="2 3">
    <name type="scientific">Microbacterium rhizosphaerae</name>
    <dbReference type="NCBI Taxonomy" id="1678237"/>
    <lineage>
        <taxon>Bacteria</taxon>
        <taxon>Bacillati</taxon>
        <taxon>Actinomycetota</taxon>
        <taxon>Actinomycetes</taxon>
        <taxon>Micrococcales</taxon>
        <taxon>Microbacteriaceae</taxon>
        <taxon>Microbacterium</taxon>
    </lineage>
</organism>
<dbReference type="Proteomes" id="UP001323798">
    <property type="component" value="Chromosome"/>
</dbReference>
<dbReference type="RefSeq" id="WP_320942857.1">
    <property type="nucleotide sequence ID" value="NZ_BAABEU010000003.1"/>
</dbReference>